<dbReference type="CDD" id="cd23022">
    <property type="entry name" value="zf-HIT_DDX59"/>
    <property type="match status" value="1"/>
</dbReference>
<reference evidence="4" key="1">
    <citation type="submission" date="2021-01" db="EMBL/GenBank/DDBJ databases">
        <authorList>
            <person name="Lovell J.T."/>
            <person name="Bentley N."/>
            <person name="Bhattarai G."/>
            <person name="Jenkins J.W."/>
            <person name="Sreedasyam A."/>
            <person name="Alarcon Y."/>
            <person name="Bock C."/>
            <person name="Boston L."/>
            <person name="Carlson J."/>
            <person name="Cervantes K."/>
            <person name="Clermont K."/>
            <person name="Krom N."/>
            <person name="Kubenka K."/>
            <person name="Mamidi S."/>
            <person name="Mattison C."/>
            <person name="Monteros M."/>
            <person name="Pisani C."/>
            <person name="Plott C."/>
            <person name="Rajasekar S."/>
            <person name="Rhein H.S."/>
            <person name="Rohla C."/>
            <person name="Song M."/>
            <person name="Hilaire R.S."/>
            <person name="Shu S."/>
            <person name="Wells L."/>
            <person name="Wang X."/>
            <person name="Webber J."/>
            <person name="Heerema R.J."/>
            <person name="Klein P."/>
            <person name="Conner P."/>
            <person name="Grauke L."/>
            <person name="Grimwood J."/>
            <person name="Schmutz J."/>
            <person name="Randall J.J."/>
        </authorList>
    </citation>
    <scope>NUCLEOTIDE SEQUENCE</scope>
    <source>
        <tissue evidence="4">Leaf</tissue>
    </source>
</reference>
<dbReference type="SMART" id="SM00343">
    <property type="entry name" value="ZnF_C2HC"/>
    <property type="match status" value="1"/>
</dbReference>
<dbReference type="GO" id="GO:0008270">
    <property type="term" value="F:zinc ion binding"/>
    <property type="evidence" value="ECO:0007669"/>
    <property type="project" value="UniProtKB-KW"/>
</dbReference>
<dbReference type="Proteomes" id="UP000811246">
    <property type="component" value="Chromosome 12"/>
</dbReference>
<keyword evidence="1" id="KW-0479">Metal-binding</keyword>
<dbReference type="Pfam" id="PF00098">
    <property type="entry name" value="zf-CCHC"/>
    <property type="match status" value="1"/>
</dbReference>
<keyword evidence="1" id="KW-0862">Zinc</keyword>
<dbReference type="PANTHER" id="PTHR48453">
    <property type="entry name" value="CCHC-TYPE DOMAIN-CONTAINING PROTEIN"/>
    <property type="match status" value="1"/>
</dbReference>
<dbReference type="Pfam" id="PF04438">
    <property type="entry name" value="zf-HIT"/>
    <property type="match status" value="1"/>
</dbReference>
<keyword evidence="1" id="KW-0863">Zinc-finger</keyword>
<comment type="caution">
    <text evidence="4">The sequence shown here is derived from an EMBL/GenBank/DDBJ whole genome shotgun (WGS) entry which is preliminary data.</text>
</comment>
<gene>
    <name evidence="4" type="ORF">I3842_12G107300</name>
</gene>
<proteinExistence type="predicted"/>
<evidence type="ECO:0000256" key="1">
    <source>
        <dbReference type="PROSITE-ProRule" id="PRU00047"/>
    </source>
</evidence>
<dbReference type="InterPro" id="IPR007529">
    <property type="entry name" value="Znf_HIT"/>
</dbReference>
<evidence type="ECO:0000313" key="5">
    <source>
        <dbReference type="Proteomes" id="UP000811246"/>
    </source>
</evidence>
<sequence length="447" mass="50780">MHTERERERERERETMGTRTNLYKNPSIAYKRDFSLSSVLQNLRAYNIATGNAPLAEEQPLSDNIRASRKRNRELKLSHNPTRVIEEKDEPMSHEDYIAKRRKEISLTQVREELAADVLGTSTSGSNLVGYESDESSSSGHEGMQDPSNPGPMKEFDHDHIKSRNEQRFPDPGEPVCVVCGRYGEYICNETNDDICSLECKADLLQILRLDKGPSSDQNPDVSSSGRNGTLLLPDFGKDTWDYNRHRWSKRISSLCTFKCWKCQRPGHLAEDCLVTAGQSKSSSITGDLLGLYRRCHQIGKNSSTANCNACRSSLSLATCLECSTVLCDNSGHLNEHIKTHPSHQHFYSHKLKRLVKCCKSTCKVTDIRDLLVCHYCFNKAFDKFYDMYTATWKGAGLSIIWGSICCEDHFSWHRMNCSSADVEDSAYIISKNTQKDKRVQLSDFIF</sequence>
<dbReference type="PANTHER" id="PTHR48453:SF1">
    <property type="entry name" value="CCHC-TYPE DOMAIN-CONTAINING PROTEIN"/>
    <property type="match status" value="1"/>
</dbReference>
<dbReference type="EMBL" id="CM031836">
    <property type="protein sequence ID" value="KAG6685340.1"/>
    <property type="molecule type" value="Genomic_DNA"/>
</dbReference>
<organism evidence="4 5">
    <name type="scientific">Carya illinoinensis</name>
    <name type="common">Pecan</name>
    <dbReference type="NCBI Taxonomy" id="32201"/>
    <lineage>
        <taxon>Eukaryota</taxon>
        <taxon>Viridiplantae</taxon>
        <taxon>Streptophyta</taxon>
        <taxon>Embryophyta</taxon>
        <taxon>Tracheophyta</taxon>
        <taxon>Spermatophyta</taxon>
        <taxon>Magnoliopsida</taxon>
        <taxon>eudicotyledons</taxon>
        <taxon>Gunneridae</taxon>
        <taxon>Pentapetalae</taxon>
        <taxon>rosids</taxon>
        <taxon>fabids</taxon>
        <taxon>Fagales</taxon>
        <taxon>Juglandaceae</taxon>
        <taxon>Carya</taxon>
    </lineage>
</organism>
<dbReference type="InterPro" id="IPR001878">
    <property type="entry name" value="Znf_CCHC"/>
</dbReference>
<evidence type="ECO:0000259" key="3">
    <source>
        <dbReference type="PROSITE" id="PS50158"/>
    </source>
</evidence>
<name>A0A922IW89_CARIL</name>
<evidence type="ECO:0000313" key="4">
    <source>
        <dbReference type="EMBL" id="KAG6685340.1"/>
    </source>
</evidence>
<dbReference type="AlphaFoldDB" id="A0A922IW89"/>
<feature type="domain" description="CCHC-type" evidence="3">
    <location>
        <begin position="259"/>
        <end position="273"/>
    </location>
</feature>
<dbReference type="GO" id="GO:0003676">
    <property type="term" value="F:nucleic acid binding"/>
    <property type="evidence" value="ECO:0007669"/>
    <property type="project" value="InterPro"/>
</dbReference>
<dbReference type="PROSITE" id="PS50158">
    <property type="entry name" value="ZF_CCHC"/>
    <property type="match status" value="1"/>
</dbReference>
<accession>A0A922IW89</accession>
<protein>
    <recommendedName>
        <fullName evidence="3">CCHC-type domain-containing protein</fullName>
    </recommendedName>
</protein>
<evidence type="ECO:0000256" key="2">
    <source>
        <dbReference type="SAM" id="MobiDB-lite"/>
    </source>
</evidence>
<feature type="region of interest" description="Disordered" evidence="2">
    <location>
        <begin position="121"/>
        <end position="158"/>
    </location>
</feature>